<dbReference type="KEGG" id="prel:PRELSG_1445300"/>
<feature type="transmembrane region" description="Helical" evidence="2">
    <location>
        <begin position="47"/>
        <end position="68"/>
    </location>
</feature>
<feature type="region of interest" description="Disordered" evidence="1">
    <location>
        <begin position="432"/>
        <end position="451"/>
    </location>
</feature>
<sequence>MNLIPNCNKERKILINEMKKLKYNYKKKWSIIHIIKDIRNELIHKKLIVFNLSYFNMLSLMIIFSLKYVVLVKIVLIILSFLYLRYLIHYLLLFLYNYNLHKFSEVIKLLYKYEYTQIINGNSKNINIIIDDLYYSIYKIIKSILCVYFFFMRNVFSYLFECNNTEEVNNTFCSKNLKKLCYLKDFYFHLYIVLFDLKIKKSHSEKEEKRNLYKNIRNIFKEKYKNEYEMMKVSENNLLIFYFYQSFYDAIKCVFYFSHFLIFITISIFYLSKSYFILSSYKNILKKKNNLVLIEDEKINKQNILGSKNEIVLLLIDSLILLKSIQKNDEDDENYNLIENKLYNSINLIKSIKSKITKKIETKSYLLNNNVQRKNIEDNSKNNFINFLPYEEKNVYEIESKLIENNIIEKNEEDRNLTYDIYYYDNKESENYENKKNKNKQNNYTVPSHANSRTVNKEELNELNELKKFNPNSYIYKYRNNKNEAEYKEKDCVNSYNKDKSKELCIDNLLKELRMRFKKNRNYKYVKKTLCYDSNKNDFCIKKLSSYDIQMLNEYDKCTEETKKQKKIVENFNENKYVQEIVSDKTIMQNNYINNQEYQETCELDDLKPIENISSFREKIAASILQRNPIEK</sequence>
<keyword evidence="2" id="KW-0472">Membrane</keyword>
<proteinExistence type="predicted"/>
<dbReference type="VEuPathDB" id="PlasmoDB:PRELSG_1445300"/>
<name>A0A1J1HBP1_PLARL</name>
<dbReference type="GeneID" id="39738885"/>
<evidence type="ECO:0000256" key="2">
    <source>
        <dbReference type="SAM" id="Phobius"/>
    </source>
</evidence>
<reference evidence="3 4" key="1">
    <citation type="submission" date="2015-04" db="EMBL/GenBank/DDBJ databases">
        <authorList>
            <consortium name="Pathogen Informatics"/>
        </authorList>
    </citation>
    <scope>NUCLEOTIDE SEQUENCE [LARGE SCALE GENOMIC DNA]</scope>
    <source>
        <strain evidence="3 4">SGS1</strain>
    </source>
</reference>
<dbReference type="AlphaFoldDB" id="A0A1J1HBP1"/>
<keyword evidence="2" id="KW-0812">Transmembrane</keyword>
<accession>A0A1J1HBP1</accession>
<organism evidence="3 4">
    <name type="scientific">Plasmodium relictum</name>
    <dbReference type="NCBI Taxonomy" id="85471"/>
    <lineage>
        <taxon>Eukaryota</taxon>
        <taxon>Sar</taxon>
        <taxon>Alveolata</taxon>
        <taxon>Apicomplexa</taxon>
        <taxon>Aconoidasida</taxon>
        <taxon>Haemosporida</taxon>
        <taxon>Plasmodiidae</taxon>
        <taxon>Plasmodium</taxon>
        <taxon>Plasmodium (Haemamoeba)</taxon>
    </lineage>
</organism>
<dbReference type="OrthoDB" id="372693at2759"/>
<dbReference type="RefSeq" id="XP_028535239.1">
    <property type="nucleotide sequence ID" value="XM_028679535.1"/>
</dbReference>
<dbReference type="EMBL" id="LN835309">
    <property type="protein sequence ID" value="CRH02719.1"/>
    <property type="molecule type" value="Genomic_DNA"/>
</dbReference>
<dbReference type="Proteomes" id="UP000220158">
    <property type="component" value="Chromosome 14"/>
</dbReference>
<gene>
    <name evidence="3" type="ORF">PRELSG_1445300</name>
</gene>
<protein>
    <submittedName>
        <fullName evidence="3">Uncharacterized protein</fullName>
    </submittedName>
</protein>
<evidence type="ECO:0000313" key="3">
    <source>
        <dbReference type="EMBL" id="CRH02719.1"/>
    </source>
</evidence>
<feature type="transmembrane region" description="Helical" evidence="2">
    <location>
        <begin position="254"/>
        <end position="278"/>
    </location>
</feature>
<evidence type="ECO:0000313" key="4">
    <source>
        <dbReference type="Proteomes" id="UP000220158"/>
    </source>
</evidence>
<feature type="transmembrane region" description="Helical" evidence="2">
    <location>
        <begin position="74"/>
        <end position="98"/>
    </location>
</feature>
<dbReference type="OMA" id="RVSNLWV"/>
<keyword evidence="4" id="KW-1185">Reference proteome</keyword>
<evidence type="ECO:0000256" key="1">
    <source>
        <dbReference type="SAM" id="MobiDB-lite"/>
    </source>
</evidence>
<keyword evidence="2" id="KW-1133">Transmembrane helix</keyword>